<dbReference type="SFLD" id="SFLDS00029">
    <property type="entry name" value="Radical_SAM"/>
    <property type="match status" value="1"/>
</dbReference>
<dbReference type="GO" id="GO:0031419">
    <property type="term" value="F:cobalamin binding"/>
    <property type="evidence" value="ECO:0007669"/>
    <property type="project" value="InterPro"/>
</dbReference>
<evidence type="ECO:0000313" key="6">
    <source>
        <dbReference type="EMBL" id="QNU67067.1"/>
    </source>
</evidence>
<dbReference type="InterPro" id="IPR007197">
    <property type="entry name" value="rSAM"/>
</dbReference>
<dbReference type="CDD" id="cd02068">
    <property type="entry name" value="radical_SAM_B12_BD"/>
    <property type="match status" value="1"/>
</dbReference>
<dbReference type="EMBL" id="CP061336">
    <property type="protein sequence ID" value="QNU67067.1"/>
    <property type="molecule type" value="Genomic_DNA"/>
</dbReference>
<dbReference type="InterPro" id="IPR051198">
    <property type="entry name" value="BchE-like"/>
</dbReference>
<dbReference type="InterPro" id="IPR006158">
    <property type="entry name" value="Cobalamin-bd"/>
</dbReference>
<dbReference type="InterPro" id="IPR006638">
    <property type="entry name" value="Elp3/MiaA/NifB-like_rSAM"/>
</dbReference>
<dbReference type="OrthoDB" id="2990459at2"/>
<evidence type="ECO:0000256" key="2">
    <source>
        <dbReference type="ARBA" id="ARBA00022691"/>
    </source>
</evidence>
<dbReference type="RefSeq" id="WP_137697133.1">
    <property type="nucleotide sequence ID" value="NZ_CP061336.1"/>
</dbReference>
<dbReference type="SUPFAM" id="SSF102114">
    <property type="entry name" value="Radical SAM enzymes"/>
    <property type="match status" value="1"/>
</dbReference>
<dbReference type="Gene3D" id="3.40.50.280">
    <property type="entry name" value="Cobalamin-binding domain"/>
    <property type="match status" value="1"/>
</dbReference>
<evidence type="ECO:0000256" key="4">
    <source>
        <dbReference type="ARBA" id="ARBA00023004"/>
    </source>
</evidence>
<dbReference type="SFLD" id="SFLDG01123">
    <property type="entry name" value="methyltransferase_(Class_B)"/>
    <property type="match status" value="1"/>
</dbReference>
<gene>
    <name evidence="6" type="ORF">EHE19_000460</name>
</gene>
<dbReference type="Proteomes" id="UP000306409">
    <property type="component" value="Chromosome"/>
</dbReference>
<dbReference type="AlphaFoldDB" id="A0A4U7JGG8"/>
<dbReference type="InterPro" id="IPR034466">
    <property type="entry name" value="Methyltransferase_Class_B"/>
</dbReference>
<dbReference type="Pfam" id="PF02310">
    <property type="entry name" value="B12-binding"/>
    <property type="match status" value="1"/>
</dbReference>
<dbReference type="Gene3D" id="3.80.30.20">
    <property type="entry name" value="tm_1862 like domain"/>
    <property type="match status" value="1"/>
</dbReference>
<reference evidence="6 7" key="1">
    <citation type="submission" date="2020-09" db="EMBL/GenBank/DDBJ databases">
        <title>Characterization and genome sequencing of Ruminiclostridium sp. nov. MA18.</title>
        <authorList>
            <person name="Rettenmaier R."/>
            <person name="Kowollik M.-L."/>
            <person name="Liebl W."/>
            <person name="Zverlov V."/>
        </authorList>
    </citation>
    <scope>NUCLEOTIDE SEQUENCE [LARGE SCALE GENOMIC DNA]</scope>
    <source>
        <strain evidence="6 7">MA18</strain>
    </source>
</reference>
<evidence type="ECO:0000313" key="7">
    <source>
        <dbReference type="Proteomes" id="UP000306409"/>
    </source>
</evidence>
<evidence type="ECO:0000256" key="5">
    <source>
        <dbReference type="ARBA" id="ARBA00023014"/>
    </source>
</evidence>
<dbReference type="InterPro" id="IPR058240">
    <property type="entry name" value="rSAM_sf"/>
</dbReference>
<organism evidence="6 7">
    <name type="scientific">Ruminiclostridium herbifermentans</name>
    <dbReference type="NCBI Taxonomy" id="2488810"/>
    <lineage>
        <taxon>Bacteria</taxon>
        <taxon>Bacillati</taxon>
        <taxon>Bacillota</taxon>
        <taxon>Clostridia</taxon>
        <taxon>Eubacteriales</taxon>
        <taxon>Oscillospiraceae</taxon>
        <taxon>Ruminiclostridium</taxon>
    </lineage>
</organism>
<dbReference type="InterPro" id="IPR023404">
    <property type="entry name" value="rSAM_horseshoe"/>
</dbReference>
<dbReference type="GO" id="GO:0051539">
    <property type="term" value="F:4 iron, 4 sulfur cluster binding"/>
    <property type="evidence" value="ECO:0007669"/>
    <property type="project" value="UniProtKB-KW"/>
</dbReference>
<proteinExistence type="predicted"/>
<comment type="cofactor">
    <cofactor evidence="1">
        <name>[4Fe-4S] cluster</name>
        <dbReference type="ChEBI" id="CHEBI:49883"/>
    </cofactor>
</comment>
<dbReference type="SFLD" id="SFLDG01082">
    <property type="entry name" value="B12-binding_domain_containing"/>
    <property type="match status" value="1"/>
</dbReference>
<sequence>MNVLLTFLPVISSKHTRGMDVLPPASIYLLAALLDKHGFNRKIVDPSCYFENKFMQTNKLPADFLDEIDVVAISSNTFNWGSSKIFIEEIHRMKPNLTIILGGIHPTFFDEYILKTTPATYIIRGEGEETLIDLLNALNNGTESISDIKGITYKDINGKIIRNLSSNMLEEEKYRLLPLPVFNEVPSGKYSAPPFESSRGCLYNCTFCGILHHKSWRAFTANESIMRLCETIKLSDKRFNYDYVFITDDCFSANHNRTVEFFNQVKISCPNTKFVLEGRITDLQSKEIIESIPVNQIHRFLVGIESGYNEGLKRLRKGLTTEKIEKILSKFKAFNSSHCLWCSFMIGLPWEGEEECIKTVRFAAKIVEEYSVQCSISWYSLIPSELWFKRSEYGINLNEEFFDLPNWFLPPRDPNGNKENFFKTHPKLTEESFNRVEELIFLYESMGIKLIDN</sequence>
<dbReference type="GO" id="GO:0003824">
    <property type="term" value="F:catalytic activity"/>
    <property type="evidence" value="ECO:0007669"/>
    <property type="project" value="InterPro"/>
</dbReference>
<keyword evidence="3" id="KW-0479">Metal-binding</keyword>
<evidence type="ECO:0000256" key="3">
    <source>
        <dbReference type="ARBA" id="ARBA00022723"/>
    </source>
</evidence>
<accession>A0A4U7JGG8</accession>
<dbReference type="PROSITE" id="PS51332">
    <property type="entry name" value="B12_BINDING"/>
    <property type="match status" value="1"/>
</dbReference>
<dbReference type="GO" id="GO:0046872">
    <property type="term" value="F:metal ion binding"/>
    <property type="evidence" value="ECO:0007669"/>
    <property type="project" value="UniProtKB-KW"/>
</dbReference>
<keyword evidence="5" id="KW-0411">Iron-sulfur</keyword>
<name>A0A4U7JGG8_9FIRM</name>
<keyword evidence="4" id="KW-0408">Iron</keyword>
<dbReference type="PANTHER" id="PTHR43409">
    <property type="entry name" value="ANAEROBIC MAGNESIUM-PROTOPORPHYRIN IX MONOMETHYL ESTER CYCLASE-RELATED"/>
    <property type="match status" value="1"/>
</dbReference>
<dbReference type="SMART" id="SM00729">
    <property type="entry name" value="Elp3"/>
    <property type="match status" value="1"/>
</dbReference>
<keyword evidence="2" id="KW-0949">S-adenosyl-L-methionine</keyword>
<evidence type="ECO:0000256" key="1">
    <source>
        <dbReference type="ARBA" id="ARBA00001966"/>
    </source>
</evidence>
<protein>
    <submittedName>
        <fullName evidence="6">B12-binding domain-containing radical SAM protein</fullName>
    </submittedName>
</protein>
<keyword evidence="7" id="KW-1185">Reference proteome</keyword>
<dbReference type="Pfam" id="PF04055">
    <property type="entry name" value="Radical_SAM"/>
    <property type="match status" value="1"/>
</dbReference>
<dbReference type="KEGG" id="rher:EHE19_000460"/>